<proteinExistence type="predicted"/>
<dbReference type="SUPFAM" id="SSF56176">
    <property type="entry name" value="FAD-binding/transporter-associated domain-like"/>
    <property type="match status" value="1"/>
</dbReference>
<dbReference type="PROSITE" id="PS51387">
    <property type="entry name" value="FAD_PCMH"/>
    <property type="match status" value="1"/>
</dbReference>
<dbReference type="InterPro" id="IPR051312">
    <property type="entry name" value="Diverse_Substr_Oxidored"/>
</dbReference>
<evidence type="ECO:0000313" key="5">
    <source>
        <dbReference type="EMBL" id="RFU94996.1"/>
    </source>
</evidence>
<dbReference type="OrthoDB" id="9789842at2"/>
<evidence type="ECO:0000256" key="1">
    <source>
        <dbReference type="ARBA" id="ARBA00022630"/>
    </source>
</evidence>
<dbReference type="InterPro" id="IPR036683">
    <property type="entry name" value="CO_DH_flav_C_dom_sf"/>
</dbReference>
<keyword evidence="1" id="KW-0285">Flavoprotein</keyword>
<dbReference type="InterPro" id="IPR016167">
    <property type="entry name" value="FAD-bd_PCMH_sub1"/>
</dbReference>
<evidence type="ECO:0000256" key="3">
    <source>
        <dbReference type="ARBA" id="ARBA00023002"/>
    </source>
</evidence>
<dbReference type="Gene3D" id="3.30.465.10">
    <property type="match status" value="1"/>
</dbReference>
<comment type="caution">
    <text evidence="5">The sequence shown here is derived from an EMBL/GenBank/DDBJ whole genome shotgun (WGS) entry which is preliminary data.</text>
</comment>
<dbReference type="InterPro" id="IPR016166">
    <property type="entry name" value="FAD-bd_PCMH"/>
</dbReference>
<dbReference type="InterPro" id="IPR005107">
    <property type="entry name" value="CO_DH_flav_C"/>
</dbReference>
<accession>A0A372MI37</accession>
<feature type="domain" description="FAD-binding PCMH-type" evidence="4">
    <location>
        <begin position="1"/>
        <end position="177"/>
    </location>
</feature>
<dbReference type="SMART" id="SM01092">
    <property type="entry name" value="CO_deh_flav_C"/>
    <property type="match status" value="1"/>
</dbReference>
<dbReference type="InterPro" id="IPR002346">
    <property type="entry name" value="Mopterin_DH_FAD-bd"/>
</dbReference>
<dbReference type="AlphaFoldDB" id="A0A372MI37"/>
<keyword evidence="6" id="KW-1185">Reference proteome</keyword>
<keyword evidence="3" id="KW-0560">Oxidoreductase</keyword>
<evidence type="ECO:0000313" key="6">
    <source>
        <dbReference type="Proteomes" id="UP000264002"/>
    </source>
</evidence>
<dbReference type="RefSeq" id="WP_117330234.1">
    <property type="nucleotide sequence ID" value="NZ_QUWK01000006.1"/>
</dbReference>
<reference evidence="6" key="1">
    <citation type="submission" date="2018-08" db="EMBL/GenBank/DDBJ databases">
        <authorList>
            <person name="Grouzdev D.S."/>
            <person name="Krutkina M.S."/>
        </authorList>
    </citation>
    <scope>NUCLEOTIDE SEQUENCE [LARGE SCALE GENOMIC DNA]</scope>
    <source>
        <strain evidence="6">4-11</strain>
    </source>
</reference>
<dbReference type="Gene3D" id="3.30.43.10">
    <property type="entry name" value="Uridine Diphospho-n-acetylenolpyruvylglucosamine Reductase, domain 2"/>
    <property type="match status" value="1"/>
</dbReference>
<dbReference type="Gene3D" id="3.30.390.50">
    <property type="entry name" value="CO dehydrogenase flavoprotein, C-terminal domain"/>
    <property type="match status" value="1"/>
</dbReference>
<gene>
    <name evidence="5" type="ORF">DYP60_07175</name>
</gene>
<dbReference type="EMBL" id="QUWK01000006">
    <property type="protein sequence ID" value="RFU94996.1"/>
    <property type="molecule type" value="Genomic_DNA"/>
</dbReference>
<keyword evidence="2" id="KW-0274">FAD</keyword>
<dbReference type="Pfam" id="PF00941">
    <property type="entry name" value="FAD_binding_5"/>
    <property type="match status" value="1"/>
</dbReference>
<dbReference type="PANTHER" id="PTHR42659:SF2">
    <property type="entry name" value="XANTHINE DEHYDROGENASE SUBUNIT C-RELATED"/>
    <property type="match status" value="1"/>
</dbReference>
<sequence length="272" mass="29559">MIHQFSYMAPTELDDLLALLDTTKGGFKLLAGGTDLLVNIRNGLLKPDLVIDVKRIAGAGAITYDVEKGLQLGWATTINDIISSTEIAKHYPLLQACACDLASYQVRNRATVVGNIVNASPCSDMAPALLCLDASILVATATTRKTIPIQKFFTGVKQTVLQPREMVVGITIPSHTKDSKGVYRKLKRIQGHDLGIVGVAVAMVEGRLRIAVSSAAPTPVITDDLPLDVSAPDALYAVERIINPISDIRCTKEYRRFMVSEFTKRLIQEVRA</sequence>
<dbReference type="SUPFAM" id="SSF55447">
    <property type="entry name" value="CO dehydrogenase flavoprotein C-terminal domain-like"/>
    <property type="match status" value="1"/>
</dbReference>
<reference evidence="5 6" key="2">
    <citation type="submission" date="2018-09" db="EMBL/GenBank/DDBJ databases">
        <title>Genome of Sphaerochaeta halotolerans strain 4-11.</title>
        <authorList>
            <person name="Nazina T.N."/>
            <person name="Sokolova D.S."/>
        </authorList>
    </citation>
    <scope>NUCLEOTIDE SEQUENCE [LARGE SCALE GENOMIC DNA]</scope>
    <source>
        <strain evidence="5 6">4-11</strain>
    </source>
</reference>
<dbReference type="PANTHER" id="PTHR42659">
    <property type="entry name" value="XANTHINE DEHYDROGENASE SUBUNIT C-RELATED"/>
    <property type="match status" value="1"/>
</dbReference>
<evidence type="ECO:0000256" key="2">
    <source>
        <dbReference type="ARBA" id="ARBA00022827"/>
    </source>
</evidence>
<dbReference type="GO" id="GO:0016491">
    <property type="term" value="F:oxidoreductase activity"/>
    <property type="evidence" value="ECO:0007669"/>
    <property type="project" value="UniProtKB-KW"/>
</dbReference>
<dbReference type="InterPro" id="IPR036318">
    <property type="entry name" value="FAD-bd_PCMH-like_sf"/>
</dbReference>
<evidence type="ECO:0000259" key="4">
    <source>
        <dbReference type="PROSITE" id="PS51387"/>
    </source>
</evidence>
<name>A0A372MI37_9SPIR</name>
<protein>
    <submittedName>
        <fullName evidence="5">Molybdopterin dehydrogenase</fullName>
    </submittedName>
</protein>
<organism evidence="5 6">
    <name type="scientific">Sphaerochaeta halotolerans</name>
    <dbReference type="NCBI Taxonomy" id="2293840"/>
    <lineage>
        <taxon>Bacteria</taxon>
        <taxon>Pseudomonadati</taxon>
        <taxon>Spirochaetota</taxon>
        <taxon>Spirochaetia</taxon>
        <taxon>Spirochaetales</taxon>
        <taxon>Sphaerochaetaceae</taxon>
        <taxon>Sphaerochaeta</taxon>
    </lineage>
</organism>
<dbReference type="GO" id="GO:0071949">
    <property type="term" value="F:FAD binding"/>
    <property type="evidence" value="ECO:0007669"/>
    <property type="project" value="InterPro"/>
</dbReference>
<dbReference type="InterPro" id="IPR016169">
    <property type="entry name" value="FAD-bd_PCMH_sub2"/>
</dbReference>
<dbReference type="Proteomes" id="UP000264002">
    <property type="component" value="Unassembled WGS sequence"/>
</dbReference>